<keyword evidence="2" id="KW-1185">Reference proteome</keyword>
<evidence type="ECO:0000313" key="1">
    <source>
        <dbReference type="EMBL" id="BCL60316.1"/>
    </source>
</evidence>
<evidence type="ECO:0000313" key="2">
    <source>
        <dbReference type="Proteomes" id="UP000826725"/>
    </source>
</evidence>
<protein>
    <submittedName>
        <fullName evidence="1">Uncharacterized protein</fullName>
    </submittedName>
</protein>
<reference evidence="1" key="1">
    <citation type="submission" date="2020-09" db="EMBL/GenBank/DDBJ databases">
        <title>Desulfogranum mesoprofundum gen. nov., sp. nov., a novel mesophilic, sulfate-reducing chemolithoautotroph isolated from a deep-sea hydrothermal vent chimney in the Suiyo Seamount.</title>
        <authorList>
            <person name="Hashimoto Y."/>
            <person name="Nakagawa S."/>
        </authorList>
    </citation>
    <scope>NUCLEOTIDE SEQUENCE</scope>
    <source>
        <strain evidence="1">KT2</strain>
    </source>
</reference>
<proteinExistence type="predicted"/>
<name>A0A8D5FGP8_9BACT</name>
<dbReference type="RefSeq" id="WP_228856454.1">
    <property type="nucleotide sequence ID" value="NZ_AP024086.1"/>
</dbReference>
<dbReference type="Proteomes" id="UP000826725">
    <property type="component" value="Chromosome"/>
</dbReference>
<organism evidence="1 2">
    <name type="scientific">Desulfomarina profundi</name>
    <dbReference type="NCBI Taxonomy" id="2772557"/>
    <lineage>
        <taxon>Bacteria</taxon>
        <taxon>Pseudomonadati</taxon>
        <taxon>Thermodesulfobacteriota</taxon>
        <taxon>Desulfobulbia</taxon>
        <taxon>Desulfobulbales</taxon>
        <taxon>Desulfobulbaceae</taxon>
        <taxon>Desulfomarina</taxon>
    </lineage>
</organism>
<accession>A0A8D5FGP8</accession>
<dbReference type="EMBL" id="AP024086">
    <property type="protein sequence ID" value="BCL60316.1"/>
    <property type="molecule type" value="Genomic_DNA"/>
</dbReference>
<dbReference type="AlphaFoldDB" id="A0A8D5FGP8"/>
<gene>
    <name evidence="1" type="ORF">DGMP_10090</name>
</gene>
<dbReference type="KEGG" id="dbk:DGMP_10090"/>
<sequence>MFTVEGEVTIHDGNAVGSDNPGTSARLEMCLLYLVNARKIGRDEIYFSENIEFVRVLSSNAVPGPGKNRFIRAQKDIFDLLLTPGILQGVRKTIYE</sequence>